<dbReference type="Proteomes" id="UP000246132">
    <property type="component" value="Unassembled WGS sequence"/>
</dbReference>
<accession>A0A3A8ANY7</accession>
<dbReference type="AlphaFoldDB" id="A0A3A8ANY7"/>
<dbReference type="OrthoDB" id="9812448at2"/>
<evidence type="ECO:0000259" key="1">
    <source>
        <dbReference type="Pfam" id="PF06568"/>
    </source>
</evidence>
<gene>
    <name evidence="2" type="ORF">DEM25_001630</name>
</gene>
<dbReference type="Pfam" id="PF06568">
    <property type="entry name" value="YjiS-like"/>
    <property type="match status" value="1"/>
</dbReference>
<reference evidence="2 3" key="1">
    <citation type="journal article" date="2018" name="Int. J. Syst. Bacteriol.">
        <title>Oceaniradius stylonemae gen. nov., sp. nov., isolated from a red alga, Stylonema cornu-cervi.</title>
        <authorList>
            <person name="Jeong S."/>
        </authorList>
    </citation>
    <scope>NUCLEOTIDE SEQUENCE [LARGE SCALE GENOMIC DNA]</scope>
    <source>
        <strain evidence="2 3">StC1</strain>
    </source>
</reference>
<sequence>MIVAKLDRRRTRIQLSKLTESELRDIGITPAEADREIRRSLPFYERHRIEPDPLAFIDARRRRS</sequence>
<feature type="domain" description="YjiS-like" evidence="1">
    <location>
        <begin position="7"/>
        <end position="33"/>
    </location>
</feature>
<keyword evidence="3" id="KW-1185">Reference proteome</keyword>
<evidence type="ECO:0000313" key="2">
    <source>
        <dbReference type="EMBL" id="RKF08374.1"/>
    </source>
</evidence>
<comment type="caution">
    <text evidence="2">The sequence shown here is derived from an EMBL/GenBank/DDBJ whole genome shotgun (WGS) entry which is preliminary data.</text>
</comment>
<proteinExistence type="predicted"/>
<evidence type="ECO:0000313" key="3">
    <source>
        <dbReference type="Proteomes" id="UP000246132"/>
    </source>
</evidence>
<dbReference type="InterPro" id="IPR009506">
    <property type="entry name" value="YjiS-like"/>
</dbReference>
<name>A0A3A8ANY7_9HYPH</name>
<protein>
    <submittedName>
        <fullName evidence="2">DUF1127 domain-containing protein</fullName>
    </submittedName>
</protein>
<organism evidence="2 3">
    <name type="scientific">Oceaniradius stylonematis</name>
    <dbReference type="NCBI Taxonomy" id="2184161"/>
    <lineage>
        <taxon>Bacteria</taxon>
        <taxon>Pseudomonadati</taxon>
        <taxon>Pseudomonadota</taxon>
        <taxon>Alphaproteobacteria</taxon>
        <taxon>Hyphomicrobiales</taxon>
        <taxon>Ahrensiaceae</taxon>
        <taxon>Oceaniradius</taxon>
    </lineage>
</organism>
<dbReference type="EMBL" id="QFWV02000002">
    <property type="protein sequence ID" value="RKF08374.1"/>
    <property type="molecule type" value="Genomic_DNA"/>
</dbReference>